<feature type="chain" id="PRO_5046178831" evidence="1">
    <location>
        <begin position="19"/>
        <end position="186"/>
    </location>
</feature>
<reference evidence="3" key="1">
    <citation type="journal article" date="2019" name="Int. J. Syst. Evol. Microbiol.">
        <title>The Global Catalogue of Microorganisms (GCM) 10K type strain sequencing project: providing services to taxonomists for standard genome sequencing and annotation.</title>
        <authorList>
            <consortium name="The Broad Institute Genomics Platform"/>
            <consortium name="The Broad Institute Genome Sequencing Center for Infectious Disease"/>
            <person name="Wu L."/>
            <person name="Ma J."/>
        </authorList>
    </citation>
    <scope>NUCLEOTIDE SEQUENCE [LARGE SCALE GENOMIC DNA]</scope>
    <source>
        <strain evidence="3">JCM 17440</strain>
    </source>
</reference>
<evidence type="ECO:0000313" key="2">
    <source>
        <dbReference type="EMBL" id="GAA4238023.1"/>
    </source>
</evidence>
<dbReference type="Proteomes" id="UP001501710">
    <property type="component" value="Unassembled WGS sequence"/>
</dbReference>
<accession>A0ABP8CDP3</accession>
<organism evidence="2 3">
    <name type="scientific">Actinomadura meridiana</name>
    <dbReference type="NCBI Taxonomy" id="559626"/>
    <lineage>
        <taxon>Bacteria</taxon>
        <taxon>Bacillati</taxon>
        <taxon>Actinomycetota</taxon>
        <taxon>Actinomycetes</taxon>
        <taxon>Streptosporangiales</taxon>
        <taxon>Thermomonosporaceae</taxon>
        <taxon>Actinomadura</taxon>
    </lineage>
</organism>
<protein>
    <submittedName>
        <fullName evidence="2">Uncharacterized protein</fullName>
    </submittedName>
</protein>
<keyword evidence="3" id="KW-1185">Reference proteome</keyword>
<evidence type="ECO:0000256" key="1">
    <source>
        <dbReference type="SAM" id="SignalP"/>
    </source>
</evidence>
<keyword evidence="1" id="KW-0732">Signal</keyword>
<proteinExistence type="predicted"/>
<evidence type="ECO:0000313" key="3">
    <source>
        <dbReference type="Proteomes" id="UP001501710"/>
    </source>
</evidence>
<gene>
    <name evidence="2" type="ORF">GCM10022254_52250</name>
</gene>
<feature type="signal peptide" evidence="1">
    <location>
        <begin position="1"/>
        <end position="18"/>
    </location>
</feature>
<comment type="caution">
    <text evidence="2">The sequence shown here is derived from an EMBL/GenBank/DDBJ whole genome shotgun (WGS) entry which is preliminary data.</text>
</comment>
<dbReference type="EMBL" id="BAABAS010000019">
    <property type="protein sequence ID" value="GAA4238023.1"/>
    <property type="molecule type" value="Genomic_DNA"/>
</dbReference>
<sequence length="186" mass="18962">MALALLVLCAGMPLLDLALGSGRRQLAPGTIVSVGTESDGVRPVAVTVTHNGWVLNKGNSSLSGYAQLHSADVVFNLSVVIPLVPFDARELWDGLARIVAIGGRTRLGTRPRPITTAHGLSGLIGTLTGRGRTGTAAVYATDTLGATVTAAGPPVAFQNVAAQVEAMVRTVTISGPGTSQTSEGRP</sequence>
<name>A0ABP8CDP3_9ACTN</name>